<dbReference type="NCBIfam" id="TIGR02595">
    <property type="entry name" value="PEP_CTERM"/>
    <property type="match status" value="1"/>
</dbReference>
<name>A0ABV0FX95_9BURK</name>
<dbReference type="InterPro" id="IPR013424">
    <property type="entry name" value="Ice-binding_C"/>
</dbReference>
<protein>
    <submittedName>
        <fullName evidence="2">PEP-CTERM sorting domain-containing protein</fullName>
    </submittedName>
</protein>
<dbReference type="Proteomes" id="UP001495147">
    <property type="component" value="Unassembled WGS sequence"/>
</dbReference>
<accession>A0ABV0FX95</accession>
<comment type="caution">
    <text evidence="2">The sequence shown here is derived from an EMBL/GenBank/DDBJ whole genome shotgun (WGS) entry which is preliminary data.</text>
</comment>
<organism evidence="2 3">
    <name type="scientific">Roseateles paludis</name>
    <dbReference type="NCBI Taxonomy" id="3145238"/>
    <lineage>
        <taxon>Bacteria</taxon>
        <taxon>Pseudomonadati</taxon>
        <taxon>Pseudomonadota</taxon>
        <taxon>Betaproteobacteria</taxon>
        <taxon>Burkholderiales</taxon>
        <taxon>Sphaerotilaceae</taxon>
        <taxon>Roseateles</taxon>
    </lineage>
</organism>
<dbReference type="RefSeq" id="WP_347703378.1">
    <property type="nucleotide sequence ID" value="NZ_JBDPZD010000001.1"/>
</dbReference>
<dbReference type="EMBL" id="JBDPZD010000001">
    <property type="protein sequence ID" value="MEO3690552.1"/>
    <property type="molecule type" value="Genomic_DNA"/>
</dbReference>
<evidence type="ECO:0000313" key="3">
    <source>
        <dbReference type="Proteomes" id="UP001495147"/>
    </source>
</evidence>
<keyword evidence="1" id="KW-0732">Signal</keyword>
<keyword evidence="3" id="KW-1185">Reference proteome</keyword>
<evidence type="ECO:0000313" key="2">
    <source>
        <dbReference type="EMBL" id="MEO3690552.1"/>
    </source>
</evidence>
<proteinExistence type="predicted"/>
<sequence>MYERAIQRRSQAVAIALLVLGSGSAAAASFSSSAMCEVGRGDTPGSDKCAVIDQSSDFGLPAGQVLSTSFTSAASEKFTRQYSASVRSGPGDLGVKVDGLLEASRPATELFYVGGTTTAYATYSDTVLVSSATLPAGTPVTVELSQVVTFSLGRTLTANPTSTAHGQTTIALQFNATGVTSAAIDKCWGDFFANCTPTLIDGSEQTFEYRVSVDSYVGGSIAISGGLAAGTFLSISNFFYNNPGVAEASSSVNSLHSAHTYFSTSTPGVSLVAESGHQYAPVPEPERIVLLLGGLGVIGAAARRRAASKSACPACRD</sequence>
<feature type="chain" id="PRO_5047457539" evidence="1">
    <location>
        <begin position="28"/>
        <end position="317"/>
    </location>
</feature>
<evidence type="ECO:0000256" key="1">
    <source>
        <dbReference type="SAM" id="SignalP"/>
    </source>
</evidence>
<feature type="signal peptide" evidence="1">
    <location>
        <begin position="1"/>
        <end position="27"/>
    </location>
</feature>
<reference evidence="2 3" key="1">
    <citation type="submission" date="2024-05" db="EMBL/GenBank/DDBJ databases">
        <title>Roseateles sp. DJS-2-20 16S ribosomal RNA gene Genome sequencing and assembly.</title>
        <authorList>
            <person name="Woo H."/>
        </authorList>
    </citation>
    <scope>NUCLEOTIDE SEQUENCE [LARGE SCALE GENOMIC DNA]</scope>
    <source>
        <strain evidence="2 3">DJS-2-20</strain>
    </source>
</reference>
<gene>
    <name evidence="2" type="ORF">ABDJ85_03675</name>
</gene>